<reference evidence="1" key="2">
    <citation type="journal article" date="2015" name="Data Brief">
        <title>Shoot transcriptome of the giant reed, Arundo donax.</title>
        <authorList>
            <person name="Barrero R.A."/>
            <person name="Guerrero F.D."/>
            <person name="Moolhuijzen P."/>
            <person name="Goolsby J.A."/>
            <person name="Tidwell J."/>
            <person name="Bellgard S.E."/>
            <person name="Bellgard M.I."/>
        </authorList>
    </citation>
    <scope>NUCLEOTIDE SEQUENCE</scope>
    <source>
        <tissue evidence="1">Shoot tissue taken approximately 20 cm above the soil surface</tissue>
    </source>
</reference>
<evidence type="ECO:0000313" key="1">
    <source>
        <dbReference type="EMBL" id="JAD63589.1"/>
    </source>
</evidence>
<proteinExistence type="predicted"/>
<reference evidence="1" key="1">
    <citation type="submission" date="2014-09" db="EMBL/GenBank/DDBJ databases">
        <authorList>
            <person name="Magalhaes I.L.F."/>
            <person name="Oliveira U."/>
            <person name="Santos F.R."/>
            <person name="Vidigal T.H.D.A."/>
            <person name="Brescovit A.D."/>
            <person name="Santos A.J."/>
        </authorList>
    </citation>
    <scope>NUCLEOTIDE SEQUENCE</scope>
    <source>
        <tissue evidence="1">Shoot tissue taken approximately 20 cm above the soil surface</tissue>
    </source>
</reference>
<sequence>MGPRRGSRRRRARG</sequence>
<protein>
    <submittedName>
        <fullName evidence="1">Uncharacterized protein</fullName>
    </submittedName>
</protein>
<name>A0A0A9BI33_ARUDO</name>
<accession>A0A0A9BI33</accession>
<organism evidence="1">
    <name type="scientific">Arundo donax</name>
    <name type="common">Giant reed</name>
    <name type="synonym">Donax arundinaceus</name>
    <dbReference type="NCBI Taxonomy" id="35708"/>
    <lineage>
        <taxon>Eukaryota</taxon>
        <taxon>Viridiplantae</taxon>
        <taxon>Streptophyta</taxon>
        <taxon>Embryophyta</taxon>
        <taxon>Tracheophyta</taxon>
        <taxon>Spermatophyta</taxon>
        <taxon>Magnoliopsida</taxon>
        <taxon>Liliopsida</taxon>
        <taxon>Poales</taxon>
        <taxon>Poaceae</taxon>
        <taxon>PACMAD clade</taxon>
        <taxon>Arundinoideae</taxon>
        <taxon>Arundineae</taxon>
        <taxon>Arundo</taxon>
    </lineage>
</organism>
<dbReference type="EMBL" id="GBRH01234306">
    <property type="protein sequence ID" value="JAD63589.1"/>
    <property type="molecule type" value="Transcribed_RNA"/>
</dbReference>